<gene>
    <name evidence="1" type="ORF">S03H2_30243</name>
</gene>
<protein>
    <submittedName>
        <fullName evidence="1">Uncharacterized protein</fullName>
    </submittedName>
</protein>
<organism evidence="1">
    <name type="scientific">marine sediment metagenome</name>
    <dbReference type="NCBI Taxonomy" id="412755"/>
    <lineage>
        <taxon>unclassified sequences</taxon>
        <taxon>metagenomes</taxon>
        <taxon>ecological metagenomes</taxon>
    </lineage>
</organism>
<name>X1G9X6_9ZZZZ</name>
<comment type="caution">
    <text evidence="1">The sequence shown here is derived from an EMBL/GenBank/DDBJ whole genome shotgun (WGS) entry which is preliminary data.</text>
</comment>
<accession>X1G9X6</accession>
<sequence>TVTANGLSSIYWQLRGDELYRIRELNDSNVEKVRAYKNHKFLIYFKDEEKALKVAKALLKKEKNS</sequence>
<feature type="non-terminal residue" evidence="1">
    <location>
        <position position="1"/>
    </location>
</feature>
<dbReference type="AlphaFoldDB" id="X1G9X6"/>
<proteinExistence type="predicted"/>
<reference evidence="1" key="1">
    <citation type="journal article" date="2014" name="Front. Microbiol.">
        <title>High frequency of phylogenetically diverse reductive dehalogenase-homologous genes in deep subseafloor sedimentary metagenomes.</title>
        <authorList>
            <person name="Kawai M."/>
            <person name="Futagami T."/>
            <person name="Toyoda A."/>
            <person name="Takaki Y."/>
            <person name="Nishi S."/>
            <person name="Hori S."/>
            <person name="Arai W."/>
            <person name="Tsubouchi T."/>
            <person name="Morono Y."/>
            <person name="Uchiyama I."/>
            <person name="Ito T."/>
            <person name="Fujiyama A."/>
            <person name="Inagaki F."/>
            <person name="Takami H."/>
        </authorList>
    </citation>
    <scope>NUCLEOTIDE SEQUENCE</scope>
    <source>
        <strain evidence="1">Expedition CK06-06</strain>
    </source>
</reference>
<dbReference type="EMBL" id="BARU01018289">
    <property type="protein sequence ID" value="GAH54721.1"/>
    <property type="molecule type" value="Genomic_DNA"/>
</dbReference>
<evidence type="ECO:0000313" key="1">
    <source>
        <dbReference type="EMBL" id="GAH54721.1"/>
    </source>
</evidence>